<organism evidence="8 9">
    <name type="scientific">Saccharothrix longispora</name>
    <dbReference type="NCBI Taxonomy" id="33920"/>
    <lineage>
        <taxon>Bacteria</taxon>
        <taxon>Bacillati</taxon>
        <taxon>Actinomycetota</taxon>
        <taxon>Actinomycetes</taxon>
        <taxon>Pseudonocardiales</taxon>
        <taxon>Pseudonocardiaceae</taxon>
        <taxon>Saccharothrix</taxon>
    </lineage>
</organism>
<comment type="caution">
    <text evidence="8">The sequence shown here is derived from an EMBL/GenBank/DDBJ whole genome shotgun (WGS) entry which is preliminary data.</text>
</comment>
<accession>A0ABU1PY08</accession>
<dbReference type="InterPro" id="IPR027417">
    <property type="entry name" value="P-loop_NTPase"/>
</dbReference>
<evidence type="ECO:0000256" key="5">
    <source>
        <dbReference type="PROSITE-ProRule" id="PRU00339"/>
    </source>
</evidence>
<dbReference type="InterPro" id="IPR051677">
    <property type="entry name" value="AfsR-DnrI-RedD_regulator"/>
</dbReference>
<evidence type="ECO:0000256" key="6">
    <source>
        <dbReference type="PROSITE-ProRule" id="PRU01091"/>
    </source>
</evidence>
<dbReference type="SMART" id="SM00862">
    <property type="entry name" value="Trans_reg_C"/>
    <property type="match status" value="1"/>
</dbReference>
<dbReference type="SUPFAM" id="SSF52540">
    <property type="entry name" value="P-loop containing nucleoside triphosphate hydrolases"/>
    <property type="match status" value="1"/>
</dbReference>
<dbReference type="CDD" id="cd15831">
    <property type="entry name" value="BTAD"/>
    <property type="match status" value="1"/>
</dbReference>
<keyword evidence="9" id="KW-1185">Reference proteome</keyword>
<dbReference type="InterPro" id="IPR016032">
    <property type="entry name" value="Sig_transdc_resp-reg_C-effctor"/>
</dbReference>
<keyword evidence="5" id="KW-0802">TPR repeat</keyword>
<dbReference type="PROSITE" id="PS50005">
    <property type="entry name" value="TPR"/>
    <property type="match status" value="1"/>
</dbReference>
<dbReference type="SMART" id="SM00028">
    <property type="entry name" value="TPR"/>
    <property type="match status" value="5"/>
</dbReference>
<dbReference type="InterPro" id="IPR001867">
    <property type="entry name" value="OmpR/PhoB-type_DNA-bd"/>
</dbReference>
<feature type="domain" description="OmpR/PhoB-type" evidence="7">
    <location>
        <begin position="1"/>
        <end position="91"/>
    </location>
</feature>
<dbReference type="InterPro" id="IPR005158">
    <property type="entry name" value="BTAD"/>
</dbReference>
<dbReference type="PANTHER" id="PTHR35807">
    <property type="entry name" value="TRANSCRIPTIONAL REGULATOR REDD-RELATED"/>
    <property type="match status" value="1"/>
</dbReference>
<dbReference type="RefSeq" id="WP_310308194.1">
    <property type="nucleotide sequence ID" value="NZ_BAAAXB010000001.1"/>
</dbReference>
<keyword evidence="2" id="KW-0805">Transcription regulation</keyword>
<proteinExistence type="inferred from homology"/>
<evidence type="ECO:0000256" key="1">
    <source>
        <dbReference type="ARBA" id="ARBA00005820"/>
    </source>
</evidence>
<dbReference type="PANTHER" id="PTHR35807:SF1">
    <property type="entry name" value="TRANSCRIPTIONAL REGULATOR REDD"/>
    <property type="match status" value="1"/>
</dbReference>
<dbReference type="Gene3D" id="1.10.10.10">
    <property type="entry name" value="Winged helix-like DNA-binding domain superfamily/Winged helix DNA-binding domain"/>
    <property type="match status" value="1"/>
</dbReference>
<evidence type="ECO:0000313" key="8">
    <source>
        <dbReference type="EMBL" id="MDR6595153.1"/>
    </source>
</evidence>
<dbReference type="GO" id="GO:0003677">
    <property type="term" value="F:DNA binding"/>
    <property type="evidence" value="ECO:0007669"/>
    <property type="project" value="UniProtKB-KW"/>
</dbReference>
<dbReference type="SUPFAM" id="SSF48452">
    <property type="entry name" value="TPR-like"/>
    <property type="match status" value="2"/>
</dbReference>
<keyword evidence="3 6" id="KW-0238">DNA-binding</keyword>
<feature type="repeat" description="TPR" evidence="5">
    <location>
        <begin position="773"/>
        <end position="806"/>
    </location>
</feature>
<gene>
    <name evidence="8" type="ORF">J2S66_003537</name>
</gene>
<dbReference type="EMBL" id="JAVDSG010000001">
    <property type="protein sequence ID" value="MDR6595153.1"/>
    <property type="molecule type" value="Genomic_DNA"/>
</dbReference>
<dbReference type="SUPFAM" id="SSF46894">
    <property type="entry name" value="C-terminal effector domain of the bipartite response regulators"/>
    <property type="match status" value="1"/>
</dbReference>
<dbReference type="InterPro" id="IPR019734">
    <property type="entry name" value="TPR_rpt"/>
</dbReference>
<dbReference type="Pfam" id="PF13424">
    <property type="entry name" value="TPR_12"/>
    <property type="match status" value="1"/>
</dbReference>
<dbReference type="Proteomes" id="UP001268819">
    <property type="component" value="Unassembled WGS sequence"/>
</dbReference>
<dbReference type="PRINTS" id="PR00364">
    <property type="entry name" value="DISEASERSIST"/>
</dbReference>
<evidence type="ECO:0000313" key="9">
    <source>
        <dbReference type="Proteomes" id="UP001268819"/>
    </source>
</evidence>
<dbReference type="InterPro" id="IPR036388">
    <property type="entry name" value="WH-like_DNA-bd_sf"/>
</dbReference>
<evidence type="ECO:0000256" key="4">
    <source>
        <dbReference type="ARBA" id="ARBA00023163"/>
    </source>
</evidence>
<dbReference type="InterPro" id="IPR011990">
    <property type="entry name" value="TPR-like_helical_dom_sf"/>
</dbReference>
<evidence type="ECO:0000256" key="2">
    <source>
        <dbReference type="ARBA" id="ARBA00023015"/>
    </source>
</evidence>
<evidence type="ECO:0000256" key="3">
    <source>
        <dbReference type="ARBA" id="ARBA00023125"/>
    </source>
</evidence>
<feature type="DNA-binding region" description="OmpR/PhoB-type" evidence="6">
    <location>
        <begin position="1"/>
        <end position="91"/>
    </location>
</feature>
<dbReference type="Gene3D" id="1.25.40.10">
    <property type="entry name" value="Tetratricopeptide repeat domain"/>
    <property type="match status" value="2"/>
</dbReference>
<name>A0ABU1PY08_9PSEU</name>
<dbReference type="SMART" id="SM01043">
    <property type="entry name" value="BTAD"/>
    <property type="match status" value="1"/>
</dbReference>
<dbReference type="Gene3D" id="3.40.50.300">
    <property type="entry name" value="P-loop containing nucleotide triphosphate hydrolases"/>
    <property type="match status" value="1"/>
</dbReference>
<dbReference type="Pfam" id="PF00486">
    <property type="entry name" value="Trans_reg_C"/>
    <property type="match status" value="1"/>
</dbReference>
<dbReference type="PROSITE" id="PS51755">
    <property type="entry name" value="OMPR_PHOB"/>
    <property type="match status" value="1"/>
</dbReference>
<sequence>MATEFRVLGPLEVRRGGEPVAVPAGKARVLLATLLLRAGRVVAVDELVDRLWDDAPANPRAALHMVVTRLRQSLGPVDAVRTAPGGYVAEVDELDLHRFRSLVGEGHHAEALELWRGEPLSDVRSDVLHREDVAPLVEERLTAVERRVEADLVAGRADSVVAELRALTREHPFDERFWGLLVRALHASGRQAEALAAYRSVRALLADELGVDPGPRLRELHREVLADTGDAPPAPRQVPVHAPLFVGRDEELHGLAKGLDDGEFATAAITGPAGVGKTALAVRWAQQVAERFPDGQLYVNLRGFDPTGVPLEPDEAVLGFLHALGVPPERVPATPAARVALYRGVLTGRKVLVLLDNARDSEQVRPLLPGVPGCLAVVTSRDALTGLVAREGATPLVLGVLEEDAAGELLRRRIGADRVAAEPGAVRDLVAHCAGLPLALAVVAARAAVHPSFPLRALAGELAEARLEALDSGDASTSVRTVFSWSHERLGAEAARMFDLLGVHPGPEVSVRAAASLAAVPPRAARAALAELGRVNLLVEHAPGRYSFHDLVHEYAGDRAGLLDAAEAQAAVHRLLDHYLHGALAGNRAVFPHRPTDTTAPLPGVVTPPIATREDALAWFDAERATLFATIPRAALHGFDHAWRIPQAIMVFCRSAGYWEEVRGAPAVAGDLARVESYLHRALDLVDDPRGRAAVHRNLAAVAEAASRYPEALARMRSALSELDPLGPSVDLASALNAVGWFHLALGEAGPALEPCGRALAMFTDLGDVLGRAVTSDSLGLAHHRLGDHDRAVRHFREALPLYRSLGERYEEAATLDRLGDAHRAAGDPDAARAAWRESAAVLGDLGHPEAARVRAKL</sequence>
<protein>
    <submittedName>
        <fullName evidence="8">DNA-binding SARP family transcriptional activator/tetratricopeptide (TPR) repeat protein</fullName>
    </submittedName>
</protein>
<keyword evidence="4" id="KW-0804">Transcription</keyword>
<comment type="similarity">
    <text evidence="1">Belongs to the AfsR/DnrI/RedD regulatory family.</text>
</comment>
<reference evidence="8 9" key="1">
    <citation type="submission" date="2023-07" db="EMBL/GenBank/DDBJ databases">
        <title>Sequencing the genomes of 1000 actinobacteria strains.</title>
        <authorList>
            <person name="Klenk H.-P."/>
        </authorList>
    </citation>
    <scope>NUCLEOTIDE SEQUENCE [LARGE SCALE GENOMIC DNA]</scope>
    <source>
        <strain evidence="8 9">DSM 43749</strain>
    </source>
</reference>
<evidence type="ECO:0000259" key="7">
    <source>
        <dbReference type="PROSITE" id="PS51755"/>
    </source>
</evidence>
<dbReference type="Pfam" id="PF03704">
    <property type="entry name" value="BTAD"/>
    <property type="match status" value="1"/>
</dbReference>